<dbReference type="AlphaFoldDB" id="A0A371IWR0"/>
<evidence type="ECO:0000313" key="3">
    <source>
        <dbReference type="EMBL" id="RDY24914.1"/>
    </source>
</evidence>
<dbReference type="RefSeq" id="WP_095404727.1">
    <property type="nucleotide sequence ID" value="NZ_NOJZ02000001.1"/>
</dbReference>
<dbReference type="OrthoDB" id="283553at2"/>
<keyword evidence="4" id="KW-1185">Reference proteome</keyword>
<evidence type="ECO:0000313" key="4">
    <source>
        <dbReference type="Proteomes" id="UP000243494"/>
    </source>
</evidence>
<accession>A0A371IWR0</accession>
<feature type="transmembrane region" description="Helical" evidence="2">
    <location>
        <begin position="7"/>
        <end position="28"/>
    </location>
</feature>
<protein>
    <submittedName>
        <fullName evidence="3">YggT family protein</fullName>
    </submittedName>
</protein>
<evidence type="ECO:0000256" key="1">
    <source>
        <dbReference type="ARBA" id="ARBA00010894"/>
    </source>
</evidence>
<dbReference type="PANTHER" id="PTHR33219:SF14">
    <property type="entry name" value="PROTEIN COFACTOR ASSEMBLY OF COMPLEX C SUBUNIT B CCB3, CHLOROPLASTIC-RELATED"/>
    <property type="match status" value="1"/>
</dbReference>
<name>A0A371IWR0_9FIRM</name>
<keyword evidence="2" id="KW-1133">Transmembrane helix</keyword>
<proteinExistence type="inferred from homology"/>
<keyword evidence="2" id="KW-0472">Membrane</keyword>
<comment type="similarity">
    <text evidence="1">Belongs to the YggT family.</text>
</comment>
<keyword evidence="2" id="KW-0812">Transmembrane</keyword>
<dbReference type="GO" id="GO:0016020">
    <property type="term" value="C:membrane"/>
    <property type="evidence" value="ECO:0007669"/>
    <property type="project" value="InterPro"/>
</dbReference>
<reference evidence="3 4" key="1">
    <citation type="journal article" date="2017" name="Genome Announc.">
        <title>Draft Genome Sequence of Romboutsia maritimum sp. nov. Strain CCRI-22766(T), Isolated from Coastal Estuarine Mud.</title>
        <authorList>
            <person name="Maheux A.F."/>
            <person name="Boudreau D.K."/>
            <person name="Berube E."/>
            <person name="Boissinot M."/>
            <person name="Raymond F."/>
            <person name="Brodeur S."/>
            <person name="Corbeil J."/>
            <person name="Brightwell G."/>
            <person name="Broda D."/>
            <person name="Omar R.F."/>
            <person name="Bergeron M.G."/>
        </authorList>
    </citation>
    <scope>NUCLEOTIDE SEQUENCE [LARGE SCALE GENOMIC DNA]</scope>
    <source>
        <strain evidence="3 4">CCRI-22766</strain>
    </source>
</reference>
<dbReference type="Pfam" id="PF02325">
    <property type="entry name" value="CCB3_YggT"/>
    <property type="match status" value="1"/>
</dbReference>
<sequence length="86" mass="9898">MSILAIAVVKLFKLITFLIIIRCLLTWFPGGTDNKIYDILTTLTYPIEEPVRSVLYKYMNGPIDISPLVTVFLLQIIERILLKILM</sequence>
<dbReference type="EMBL" id="NOJZ02000001">
    <property type="protein sequence ID" value="RDY24914.1"/>
    <property type="molecule type" value="Genomic_DNA"/>
</dbReference>
<gene>
    <name evidence="3" type="ORF">CHF27_001565</name>
</gene>
<comment type="caution">
    <text evidence="3">The sequence shown here is derived from an EMBL/GenBank/DDBJ whole genome shotgun (WGS) entry which is preliminary data.</text>
</comment>
<organism evidence="3 4">
    <name type="scientific">Romboutsia maritimum</name>
    <dbReference type="NCBI Taxonomy" id="2020948"/>
    <lineage>
        <taxon>Bacteria</taxon>
        <taxon>Bacillati</taxon>
        <taxon>Bacillota</taxon>
        <taxon>Clostridia</taxon>
        <taxon>Peptostreptococcales</taxon>
        <taxon>Peptostreptococcaceae</taxon>
        <taxon>Romboutsia</taxon>
    </lineage>
</organism>
<dbReference type="InterPro" id="IPR003425">
    <property type="entry name" value="CCB3/YggT"/>
</dbReference>
<dbReference type="Proteomes" id="UP000243494">
    <property type="component" value="Unassembled WGS sequence"/>
</dbReference>
<dbReference type="PANTHER" id="PTHR33219">
    <property type="entry name" value="YLMG HOMOLOG PROTEIN 2, CHLOROPLASTIC"/>
    <property type="match status" value="1"/>
</dbReference>
<evidence type="ECO:0000256" key="2">
    <source>
        <dbReference type="SAM" id="Phobius"/>
    </source>
</evidence>
<feature type="transmembrane region" description="Helical" evidence="2">
    <location>
        <begin position="65"/>
        <end position="82"/>
    </location>
</feature>